<feature type="transmembrane region" description="Helical" evidence="1">
    <location>
        <begin position="12"/>
        <end position="28"/>
    </location>
</feature>
<keyword evidence="1" id="KW-1133">Transmembrane helix</keyword>
<dbReference type="Proteomes" id="UP000030392">
    <property type="component" value="Unassembled WGS sequence"/>
</dbReference>
<feature type="transmembrane region" description="Helical" evidence="1">
    <location>
        <begin position="40"/>
        <end position="67"/>
    </location>
</feature>
<keyword evidence="1" id="KW-0812">Transmembrane</keyword>
<gene>
    <name evidence="2" type="ORF">EV03_2093</name>
</gene>
<dbReference type="AlphaFoldDB" id="A0A0A2C2G1"/>
<name>A0A0A2C2G1_PROMR</name>
<evidence type="ECO:0000256" key="1">
    <source>
        <dbReference type="SAM" id="Phobius"/>
    </source>
</evidence>
<organism evidence="2 3">
    <name type="scientific">Prochlorococcus marinus str. PAC1</name>
    <dbReference type="NCBI Taxonomy" id="59924"/>
    <lineage>
        <taxon>Bacteria</taxon>
        <taxon>Bacillati</taxon>
        <taxon>Cyanobacteriota</taxon>
        <taxon>Cyanophyceae</taxon>
        <taxon>Synechococcales</taxon>
        <taxon>Prochlorococcaceae</taxon>
        <taxon>Prochlorococcus</taxon>
    </lineage>
</organism>
<keyword evidence="1" id="KW-0472">Membrane</keyword>
<sequence length="77" mass="9098">MGLISIGKLFIYLRYNWLQIILIILSIYDLRIDLRILIDFFTFSTIFYTISEHPLAITILITSPSLLKTIDNTKYRN</sequence>
<dbReference type="EMBL" id="JNAX01000015">
    <property type="protein sequence ID" value="KGG19707.1"/>
    <property type="molecule type" value="Genomic_DNA"/>
</dbReference>
<proteinExistence type="predicted"/>
<accession>A0A0A2C2G1</accession>
<protein>
    <submittedName>
        <fullName evidence="2">Uncharacterized protein</fullName>
    </submittedName>
</protein>
<evidence type="ECO:0000313" key="3">
    <source>
        <dbReference type="Proteomes" id="UP000030392"/>
    </source>
</evidence>
<reference evidence="3" key="1">
    <citation type="journal article" date="2014" name="Sci. Data">
        <title>Genomes of diverse isolates of the marine cyanobacterium Prochlorococcus.</title>
        <authorList>
            <person name="Biller S."/>
            <person name="Berube P."/>
            <person name="Thompson J."/>
            <person name="Kelly L."/>
            <person name="Roggensack S."/>
            <person name="Awad L."/>
            <person name="Roache-Johnson K."/>
            <person name="Ding H."/>
            <person name="Giovannoni S.J."/>
            <person name="Moore L.R."/>
            <person name="Chisholm S.W."/>
        </authorList>
    </citation>
    <scope>NUCLEOTIDE SEQUENCE [LARGE SCALE GENOMIC DNA]</scope>
    <source>
        <strain evidence="3">PAC1</strain>
    </source>
</reference>
<evidence type="ECO:0000313" key="2">
    <source>
        <dbReference type="EMBL" id="KGG19707.1"/>
    </source>
</evidence>
<comment type="caution">
    <text evidence="2">The sequence shown here is derived from an EMBL/GenBank/DDBJ whole genome shotgun (WGS) entry which is preliminary data.</text>
</comment>